<sequence length="121" mass="13141">MLRRIILILAGVMFTSLATAGGHGHNGHHHGHRHYHGPVVRHYAPAPRVYYREPVRYYAPPVVRYVPVYQPPVYQYDRRSNSGMLGGVMGSAMGYQFGGGDPLAAGMGAAAGAWVGNGINR</sequence>
<dbReference type="RefSeq" id="WP_066988027.1">
    <property type="nucleotide sequence ID" value="NZ_LUUI01000163.1"/>
</dbReference>
<proteinExistence type="predicted"/>
<feature type="signal peptide" evidence="1">
    <location>
        <begin position="1"/>
        <end position="20"/>
    </location>
</feature>
<gene>
    <name evidence="2" type="ORF">A1359_18090</name>
</gene>
<accession>A0A177MY40</accession>
<evidence type="ECO:0000313" key="2">
    <source>
        <dbReference type="EMBL" id="OAI09890.1"/>
    </source>
</evidence>
<name>A0A177MY40_9GAMM</name>
<evidence type="ECO:0008006" key="4">
    <source>
        <dbReference type="Google" id="ProtNLM"/>
    </source>
</evidence>
<dbReference type="Proteomes" id="UP000078476">
    <property type="component" value="Unassembled WGS sequence"/>
</dbReference>
<keyword evidence="1" id="KW-0732">Signal</keyword>
<organism evidence="2 3">
    <name type="scientific">Methylomonas lenta</name>
    <dbReference type="NCBI Taxonomy" id="980561"/>
    <lineage>
        <taxon>Bacteria</taxon>
        <taxon>Pseudomonadati</taxon>
        <taxon>Pseudomonadota</taxon>
        <taxon>Gammaproteobacteria</taxon>
        <taxon>Methylococcales</taxon>
        <taxon>Methylococcaceae</taxon>
        <taxon>Methylomonas</taxon>
    </lineage>
</organism>
<dbReference type="EMBL" id="LUUI01000163">
    <property type="protein sequence ID" value="OAI09890.1"/>
    <property type="molecule type" value="Genomic_DNA"/>
</dbReference>
<evidence type="ECO:0000313" key="3">
    <source>
        <dbReference type="Proteomes" id="UP000078476"/>
    </source>
</evidence>
<protein>
    <recommendedName>
        <fullName evidence="4">Glycine zipper 2TM domain-containing protein</fullName>
    </recommendedName>
</protein>
<keyword evidence="3" id="KW-1185">Reference proteome</keyword>
<reference evidence="2 3" key="1">
    <citation type="submission" date="2016-03" db="EMBL/GenBank/DDBJ databases">
        <authorList>
            <person name="Ploux O."/>
        </authorList>
    </citation>
    <scope>NUCLEOTIDE SEQUENCE [LARGE SCALE GENOMIC DNA]</scope>
    <source>
        <strain evidence="2 3">R-45370</strain>
    </source>
</reference>
<feature type="chain" id="PRO_5008068567" description="Glycine zipper 2TM domain-containing protein" evidence="1">
    <location>
        <begin position="21"/>
        <end position="121"/>
    </location>
</feature>
<dbReference type="STRING" id="980561.A1359_18090"/>
<comment type="caution">
    <text evidence="2">The sequence shown here is derived from an EMBL/GenBank/DDBJ whole genome shotgun (WGS) entry which is preliminary data.</text>
</comment>
<dbReference type="AlphaFoldDB" id="A0A177MY40"/>
<evidence type="ECO:0000256" key="1">
    <source>
        <dbReference type="SAM" id="SignalP"/>
    </source>
</evidence>